<sequence>MTTTLPRPPASAQLDDAALDALLRRSLSAAHDWVLKAPVPERLLRVLDGRAQG</sequence>
<evidence type="ECO:0000313" key="1">
    <source>
        <dbReference type="EMBL" id="MBL6456539.1"/>
    </source>
</evidence>
<accession>A0ABS1V4B0</accession>
<dbReference type="RefSeq" id="WP_202826273.1">
    <property type="nucleotide sequence ID" value="NZ_JAEUXJ010000005.1"/>
</dbReference>
<dbReference type="EMBL" id="JAEUXJ010000005">
    <property type="protein sequence ID" value="MBL6456539.1"/>
    <property type="molecule type" value="Genomic_DNA"/>
</dbReference>
<name>A0ABS1V4B0_9PROT</name>
<proteinExistence type="predicted"/>
<gene>
    <name evidence="1" type="ORF">JMJ55_14490</name>
</gene>
<organism evidence="1 2">
    <name type="scientific">Belnapia mucosa</name>
    <dbReference type="NCBI Taxonomy" id="2804532"/>
    <lineage>
        <taxon>Bacteria</taxon>
        <taxon>Pseudomonadati</taxon>
        <taxon>Pseudomonadota</taxon>
        <taxon>Alphaproteobacteria</taxon>
        <taxon>Acetobacterales</taxon>
        <taxon>Roseomonadaceae</taxon>
        <taxon>Belnapia</taxon>
    </lineage>
</organism>
<reference evidence="1 2" key="1">
    <citation type="submission" date="2021-01" db="EMBL/GenBank/DDBJ databases">
        <title>Belnapia mucosa sp. nov. and Belnapia arida sp. nov., isolated from the Tabernas Desert (Almeria, Spain).</title>
        <authorList>
            <person name="Molina-Menor E."/>
            <person name="Vidal-Verdu A."/>
            <person name="Calonge A."/>
            <person name="Satari L."/>
            <person name="Pereto Magraner J."/>
            <person name="Porcar Miralles M."/>
        </authorList>
    </citation>
    <scope>NUCLEOTIDE SEQUENCE [LARGE SCALE GENOMIC DNA]</scope>
    <source>
        <strain evidence="1 2">T6</strain>
    </source>
</reference>
<comment type="caution">
    <text evidence="1">The sequence shown here is derived from an EMBL/GenBank/DDBJ whole genome shotgun (WGS) entry which is preliminary data.</text>
</comment>
<dbReference type="Proteomes" id="UP000606490">
    <property type="component" value="Unassembled WGS sequence"/>
</dbReference>
<protein>
    <submittedName>
        <fullName evidence="1">Uncharacterized protein</fullName>
    </submittedName>
</protein>
<keyword evidence="2" id="KW-1185">Reference proteome</keyword>
<evidence type="ECO:0000313" key="2">
    <source>
        <dbReference type="Proteomes" id="UP000606490"/>
    </source>
</evidence>